<dbReference type="PANTHER" id="PTHR47331">
    <property type="entry name" value="PHD-TYPE DOMAIN-CONTAINING PROTEIN"/>
    <property type="match status" value="1"/>
</dbReference>
<dbReference type="PANTHER" id="PTHR47331:SF2">
    <property type="match status" value="1"/>
</dbReference>
<gene>
    <name evidence="2" type="ORF">AVEN_20197_1</name>
</gene>
<name>A0A4Y2CK80_ARAVE</name>
<accession>A0A4Y2CK80</accession>
<reference evidence="2 3" key="1">
    <citation type="journal article" date="2019" name="Sci. Rep.">
        <title>Orb-weaving spider Araneus ventricosus genome elucidates the spidroin gene catalogue.</title>
        <authorList>
            <person name="Kono N."/>
            <person name="Nakamura H."/>
            <person name="Ohtoshi R."/>
            <person name="Moran D.A.P."/>
            <person name="Shinohara A."/>
            <person name="Yoshida Y."/>
            <person name="Fujiwara M."/>
            <person name="Mori M."/>
            <person name="Tomita M."/>
            <person name="Arakawa K."/>
        </authorList>
    </citation>
    <scope>NUCLEOTIDE SEQUENCE [LARGE SCALE GENOMIC DNA]</scope>
</reference>
<evidence type="ECO:0000259" key="1">
    <source>
        <dbReference type="PROSITE" id="PS50994"/>
    </source>
</evidence>
<dbReference type="Proteomes" id="UP000499080">
    <property type="component" value="Unassembled WGS sequence"/>
</dbReference>
<dbReference type="InterPro" id="IPR036397">
    <property type="entry name" value="RNaseH_sf"/>
</dbReference>
<protein>
    <recommendedName>
        <fullName evidence="1">Integrase catalytic domain-containing protein</fullName>
    </recommendedName>
</protein>
<sequence>MSSELTPLPPDRVSDCAVFEIVGIDLAGPLFLKNGEKVWIALFTCAFYRAIHLELVRSLSSDSFNLAMRRFIARRGRPKTIYSDNGTNFKGSCNELSKLDWNQIQSEANLERMSWKFNTPTASWWGGWWERLVRVIKELLRRTLGNSVLSFEELETVICGCESVVNSRPLTYISEESRELVPLTPSMFLFENRCSDVTDFEAIDQGHFQNRIRFRSKLLNDLRQRFRRDSCVSNPNLKTDTLSTDAIVKKYTRSGRCIKTPEILDLLNCASYKFECLFDPQRGENVAQPIKQKSKKELL</sequence>
<dbReference type="InterPro" id="IPR001584">
    <property type="entry name" value="Integrase_cat-core"/>
</dbReference>
<dbReference type="Gene3D" id="3.30.420.10">
    <property type="entry name" value="Ribonuclease H-like superfamily/Ribonuclease H"/>
    <property type="match status" value="1"/>
</dbReference>
<evidence type="ECO:0000313" key="2">
    <source>
        <dbReference type="EMBL" id="GBM04753.1"/>
    </source>
</evidence>
<proteinExistence type="predicted"/>
<dbReference type="PROSITE" id="PS50994">
    <property type="entry name" value="INTEGRASE"/>
    <property type="match status" value="1"/>
</dbReference>
<keyword evidence="3" id="KW-1185">Reference proteome</keyword>
<comment type="caution">
    <text evidence="2">The sequence shown here is derived from an EMBL/GenBank/DDBJ whole genome shotgun (WGS) entry which is preliminary data.</text>
</comment>
<dbReference type="AlphaFoldDB" id="A0A4Y2CK80"/>
<organism evidence="2 3">
    <name type="scientific">Araneus ventricosus</name>
    <name type="common">Orbweaver spider</name>
    <name type="synonym">Epeira ventricosa</name>
    <dbReference type="NCBI Taxonomy" id="182803"/>
    <lineage>
        <taxon>Eukaryota</taxon>
        <taxon>Metazoa</taxon>
        <taxon>Ecdysozoa</taxon>
        <taxon>Arthropoda</taxon>
        <taxon>Chelicerata</taxon>
        <taxon>Arachnida</taxon>
        <taxon>Araneae</taxon>
        <taxon>Araneomorphae</taxon>
        <taxon>Entelegynae</taxon>
        <taxon>Araneoidea</taxon>
        <taxon>Araneidae</taxon>
        <taxon>Araneus</taxon>
    </lineage>
</organism>
<evidence type="ECO:0000313" key="3">
    <source>
        <dbReference type="Proteomes" id="UP000499080"/>
    </source>
</evidence>
<dbReference type="InterPro" id="IPR012337">
    <property type="entry name" value="RNaseH-like_sf"/>
</dbReference>
<feature type="domain" description="Integrase catalytic" evidence="1">
    <location>
        <begin position="6"/>
        <end position="193"/>
    </location>
</feature>
<dbReference type="GO" id="GO:0015074">
    <property type="term" value="P:DNA integration"/>
    <property type="evidence" value="ECO:0007669"/>
    <property type="project" value="InterPro"/>
</dbReference>
<dbReference type="SUPFAM" id="SSF53098">
    <property type="entry name" value="Ribonuclease H-like"/>
    <property type="match status" value="1"/>
</dbReference>
<dbReference type="EMBL" id="BGPR01000207">
    <property type="protein sequence ID" value="GBM04753.1"/>
    <property type="molecule type" value="Genomic_DNA"/>
</dbReference>
<dbReference type="GO" id="GO:0003676">
    <property type="term" value="F:nucleic acid binding"/>
    <property type="evidence" value="ECO:0007669"/>
    <property type="project" value="InterPro"/>
</dbReference>
<dbReference type="OrthoDB" id="8019190at2759"/>